<comment type="caution">
    <text evidence="2">The sequence shown here is derived from an EMBL/GenBank/DDBJ whole genome shotgun (WGS) entry which is preliminary data.</text>
</comment>
<gene>
    <name evidence="2" type="ORF">SO802_002471</name>
</gene>
<dbReference type="Proteomes" id="UP001459277">
    <property type="component" value="Unassembled WGS sequence"/>
</dbReference>
<evidence type="ECO:0000313" key="3">
    <source>
        <dbReference type="Proteomes" id="UP001459277"/>
    </source>
</evidence>
<feature type="compositionally biased region" description="Acidic residues" evidence="1">
    <location>
        <begin position="73"/>
        <end position="88"/>
    </location>
</feature>
<evidence type="ECO:0000256" key="1">
    <source>
        <dbReference type="SAM" id="MobiDB-lite"/>
    </source>
</evidence>
<sequence length="202" mass="22664">MVHGFELLFNCNNKLSKLKKEDKNWAFTDWADYMDHDAMTMLLGDAICNIEEEEYREACQHALKSPYEARTSDEDEEGGEAPSDDDEGSNNKSDNSRDSGSNDRGDRKDEATVIVKETTMKTMIANIVAMIGDDVEFEPIDIENGAKSEEYGLVNVLEAAKEEVEEANNIDYDDYPYGYPSDWSCITSASSKSGPRCDKHGR</sequence>
<feature type="compositionally biased region" description="Basic and acidic residues" evidence="1">
    <location>
        <begin position="94"/>
        <end position="111"/>
    </location>
</feature>
<reference evidence="2 3" key="1">
    <citation type="submission" date="2024-01" db="EMBL/GenBank/DDBJ databases">
        <title>A telomere-to-telomere, gap-free genome of sweet tea (Lithocarpus litseifolius).</title>
        <authorList>
            <person name="Zhou J."/>
        </authorList>
    </citation>
    <scope>NUCLEOTIDE SEQUENCE [LARGE SCALE GENOMIC DNA]</scope>
    <source>
        <strain evidence="2">Zhou-2022a</strain>
        <tissue evidence="2">Leaf</tissue>
    </source>
</reference>
<dbReference type="EMBL" id="JAZDWU010000001">
    <property type="protein sequence ID" value="KAL0015402.1"/>
    <property type="molecule type" value="Genomic_DNA"/>
</dbReference>
<accession>A0AAW2DXU5</accession>
<name>A0AAW2DXU5_9ROSI</name>
<proteinExistence type="predicted"/>
<organism evidence="2 3">
    <name type="scientific">Lithocarpus litseifolius</name>
    <dbReference type="NCBI Taxonomy" id="425828"/>
    <lineage>
        <taxon>Eukaryota</taxon>
        <taxon>Viridiplantae</taxon>
        <taxon>Streptophyta</taxon>
        <taxon>Embryophyta</taxon>
        <taxon>Tracheophyta</taxon>
        <taxon>Spermatophyta</taxon>
        <taxon>Magnoliopsida</taxon>
        <taxon>eudicotyledons</taxon>
        <taxon>Gunneridae</taxon>
        <taxon>Pentapetalae</taxon>
        <taxon>rosids</taxon>
        <taxon>fabids</taxon>
        <taxon>Fagales</taxon>
        <taxon>Fagaceae</taxon>
        <taxon>Lithocarpus</taxon>
    </lineage>
</organism>
<dbReference type="AlphaFoldDB" id="A0AAW2DXU5"/>
<protein>
    <submittedName>
        <fullName evidence="2">Uncharacterized protein</fullName>
    </submittedName>
</protein>
<feature type="region of interest" description="Disordered" evidence="1">
    <location>
        <begin position="66"/>
        <end position="113"/>
    </location>
</feature>
<keyword evidence="3" id="KW-1185">Reference proteome</keyword>
<evidence type="ECO:0000313" key="2">
    <source>
        <dbReference type="EMBL" id="KAL0015402.1"/>
    </source>
</evidence>